<dbReference type="InterPro" id="IPR056024">
    <property type="entry name" value="DUF7605"/>
</dbReference>
<dbReference type="EMBL" id="JEMN01001838">
    <property type="protein sequence ID" value="KXH25878.1"/>
    <property type="molecule type" value="Genomic_DNA"/>
</dbReference>
<dbReference type="Proteomes" id="UP000070054">
    <property type="component" value="Unassembled WGS sequence"/>
</dbReference>
<sequence>MEDCSSKCCPGMGYTCEATYSAFCRNFGSHRTEAVGWHDWNQEMICIMAGDVIPQWDSVCTSCRARLEQSGRLIQDQIQWALEFLENELEIIPEVTDLLHETLICHKNIMESQIEDLTDKVGTDLNSLRIDALTGIRTSMLGQAMEASYRACNAEYGKGSDRRRKDIIHSAVGRLDLFENHMTEFKSRMRLLADNVQTELQAIVRAGLAAITSVLDLIRNDNVATESEENPELRRRLEQEIATIKERMRRIMDIME</sequence>
<dbReference type="Pfam" id="PF24564">
    <property type="entry name" value="DUF7605"/>
    <property type="match status" value="1"/>
</dbReference>
<dbReference type="AlphaFoldDB" id="A0A135RQV7"/>
<evidence type="ECO:0000313" key="2">
    <source>
        <dbReference type="EMBL" id="KXH25878.1"/>
    </source>
</evidence>
<evidence type="ECO:0000259" key="1">
    <source>
        <dbReference type="Pfam" id="PF24564"/>
    </source>
</evidence>
<accession>A0A135RQV7</accession>
<feature type="domain" description="DUF7605" evidence="1">
    <location>
        <begin position="18"/>
        <end position="178"/>
    </location>
</feature>
<dbReference type="OrthoDB" id="3598281at2759"/>
<name>A0A135RQV7_9PEZI</name>
<keyword evidence="3" id="KW-1185">Reference proteome</keyword>
<comment type="caution">
    <text evidence="2">The sequence shown here is derived from an EMBL/GenBank/DDBJ whole genome shotgun (WGS) entry which is preliminary data.</text>
</comment>
<proteinExistence type="predicted"/>
<reference evidence="2 3" key="1">
    <citation type="submission" date="2014-02" db="EMBL/GenBank/DDBJ databases">
        <title>The genome sequence of Colletotrichum nymphaeae SA-01.</title>
        <authorList>
            <person name="Baroncelli R."/>
            <person name="Thon M.R."/>
        </authorList>
    </citation>
    <scope>NUCLEOTIDE SEQUENCE [LARGE SCALE GENOMIC DNA]</scope>
    <source>
        <strain evidence="2 3">SA-01</strain>
    </source>
</reference>
<evidence type="ECO:0000313" key="3">
    <source>
        <dbReference type="Proteomes" id="UP000070054"/>
    </source>
</evidence>
<organism evidence="2 3">
    <name type="scientific">Colletotrichum nymphaeae SA-01</name>
    <dbReference type="NCBI Taxonomy" id="1460502"/>
    <lineage>
        <taxon>Eukaryota</taxon>
        <taxon>Fungi</taxon>
        <taxon>Dikarya</taxon>
        <taxon>Ascomycota</taxon>
        <taxon>Pezizomycotina</taxon>
        <taxon>Sordariomycetes</taxon>
        <taxon>Hypocreomycetidae</taxon>
        <taxon>Glomerellales</taxon>
        <taxon>Glomerellaceae</taxon>
        <taxon>Colletotrichum</taxon>
        <taxon>Colletotrichum acutatum species complex</taxon>
    </lineage>
</organism>
<protein>
    <recommendedName>
        <fullName evidence="1">DUF7605 domain-containing protein</fullName>
    </recommendedName>
</protein>
<gene>
    <name evidence="2" type="ORF">CNYM01_11430</name>
</gene>